<accession>A0ABT7NTL7</accession>
<dbReference type="NCBIfam" id="NF041635">
    <property type="entry name" value="STM3941_fam"/>
    <property type="match status" value="1"/>
</dbReference>
<protein>
    <submittedName>
        <fullName evidence="2">Uncharacterized protein</fullName>
    </submittedName>
</protein>
<keyword evidence="3" id="KW-1185">Reference proteome</keyword>
<feature type="transmembrane region" description="Helical" evidence="1">
    <location>
        <begin position="41"/>
        <end position="61"/>
    </location>
</feature>
<reference evidence="2" key="2">
    <citation type="journal article" date="2022" name="Sci. Total Environ.">
        <title>Prevalence, transmission, and molecular epidemiology of tet(X)-positive bacteria among humans, animals, and environmental niches in China: An epidemiological, and genomic-based study.</title>
        <authorList>
            <person name="Dong N."/>
            <person name="Zeng Y."/>
            <person name="Cai C."/>
            <person name="Sun C."/>
            <person name="Lu J."/>
            <person name="Liu C."/>
            <person name="Zhou H."/>
            <person name="Sun Q."/>
            <person name="Shu L."/>
            <person name="Wang H."/>
            <person name="Wang Y."/>
            <person name="Wang S."/>
            <person name="Wu C."/>
            <person name="Chan E.W."/>
            <person name="Chen G."/>
            <person name="Shen Z."/>
            <person name="Chen S."/>
            <person name="Zhang R."/>
        </authorList>
    </citation>
    <scope>NUCLEOTIDE SEQUENCE</scope>
    <source>
        <strain evidence="2">R1692</strain>
    </source>
</reference>
<dbReference type="Proteomes" id="UP001170954">
    <property type="component" value="Unassembled WGS sequence"/>
</dbReference>
<keyword evidence="1" id="KW-0812">Transmembrane</keyword>
<proteinExistence type="predicted"/>
<name>A0ABT7NTL7_9SPHI</name>
<feature type="transmembrane region" description="Helical" evidence="1">
    <location>
        <begin position="16"/>
        <end position="35"/>
    </location>
</feature>
<evidence type="ECO:0000313" key="2">
    <source>
        <dbReference type="EMBL" id="MDM1050554.1"/>
    </source>
</evidence>
<dbReference type="RefSeq" id="WP_286652513.1">
    <property type="nucleotide sequence ID" value="NZ_JACAGK010000114.1"/>
</dbReference>
<keyword evidence="1" id="KW-0472">Membrane</keyword>
<organism evidence="2 3">
    <name type="scientific">Sphingobacterium hotanense</name>
    <dbReference type="NCBI Taxonomy" id="649196"/>
    <lineage>
        <taxon>Bacteria</taxon>
        <taxon>Pseudomonadati</taxon>
        <taxon>Bacteroidota</taxon>
        <taxon>Sphingobacteriia</taxon>
        <taxon>Sphingobacteriales</taxon>
        <taxon>Sphingobacteriaceae</taxon>
        <taxon>Sphingobacterium</taxon>
    </lineage>
</organism>
<reference evidence="2" key="1">
    <citation type="submission" date="2020-06" db="EMBL/GenBank/DDBJ databases">
        <authorList>
            <person name="Dong N."/>
        </authorList>
    </citation>
    <scope>NUCLEOTIDE SEQUENCE</scope>
    <source>
        <strain evidence="2">R1692</strain>
    </source>
</reference>
<dbReference type="InterPro" id="IPR048136">
    <property type="entry name" value="STM3941-like"/>
</dbReference>
<evidence type="ECO:0000256" key="1">
    <source>
        <dbReference type="SAM" id="Phobius"/>
    </source>
</evidence>
<sequence length="174" mass="19457">MNEVTIPYSAKKQKNMALLFLLIGIAGLAIGYYIFFIEPRVYLIGRVVSIFLILLGFGGFLKLILAPKKATDAAIAFSKLGIQGNTTPVAKAAGLIEWSDIAEYQIDDRYIHIALKNPEKYAERMKSFFVRDTFMKGQKGALAISIAEVDATEGEIARYVYQFINESFQQKGWS</sequence>
<evidence type="ECO:0000313" key="3">
    <source>
        <dbReference type="Proteomes" id="UP001170954"/>
    </source>
</evidence>
<comment type="caution">
    <text evidence="2">The sequence shown here is derived from an EMBL/GenBank/DDBJ whole genome shotgun (WGS) entry which is preliminary data.</text>
</comment>
<gene>
    <name evidence="2" type="ORF">HX018_20180</name>
</gene>
<keyword evidence="1" id="KW-1133">Transmembrane helix</keyword>
<dbReference type="EMBL" id="JACAGK010000114">
    <property type="protein sequence ID" value="MDM1050554.1"/>
    <property type="molecule type" value="Genomic_DNA"/>
</dbReference>